<accession>A0A5B9E772</accession>
<keyword evidence="5 12" id="KW-0812">Transmembrane</keyword>
<dbReference type="EMBL" id="CP042807">
    <property type="protein sequence ID" value="QEE26147.1"/>
    <property type="molecule type" value="Genomic_DNA"/>
</dbReference>
<keyword evidence="7" id="KW-0408">Iron</keyword>
<evidence type="ECO:0000256" key="1">
    <source>
        <dbReference type="ARBA" id="ARBA00004571"/>
    </source>
</evidence>
<evidence type="ECO:0000256" key="3">
    <source>
        <dbReference type="ARBA" id="ARBA00022452"/>
    </source>
</evidence>
<evidence type="ECO:0000256" key="2">
    <source>
        <dbReference type="ARBA" id="ARBA00022448"/>
    </source>
</evidence>
<dbReference type="GO" id="GO:0006826">
    <property type="term" value="P:iron ion transport"/>
    <property type="evidence" value="ECO:0007669"/>
    <property type="project" value="UniProtKB-KW"/>
</dbReference>
<dbReference type="PANTHER" id="PTHR32552:SF81">
    <property type="entry name" value="TONB-DEPENDENT OUTER MEMBRANE RECEPTOR"/>
    <property type="match status" value="1"/>
</dbReference>
<proteinExistence type="inferred from homology"/>
<evidence type="ECO:0000256" key="10">
    <source>
        <dbReference type="ARBA" id="ARBA00023136"/>
    </source>
</evidence>
<dbReference type="InterPro" id="IPR000531">
    <property type="entry name" value="Beta-barrel_TonB"/>
</dbReference>
<evidence type="ECO:0000256" key="9">
    <source>
        <dbReference type="ARBA" id="ARBA00023077"/>
    </source>
</evidence>
<evidence type="ECO:0000259" key="18">
    <source>
        <dbReference type="Pfam" id="PF07715"/>
    </source>
</evidence>
<feature type="chain" id="PRO_5022729730" evidence="16">
    <location>
        <begin position="30"/>
        <end position="771"/>
    </location>
</feature>
<keyword evidence="2 12" id="KW-0813">Transport</keyword>
<dbReference type="Proteomes" id="UP000321807">
    <property type="component" value="Chromosome"/>
</dbReference>
<keyword evidence="19" id="KW-0675">Receptor</keyword>
<dbReference type="KEGG" id="rgl:CS053_17755"/>
<dbReference type="PROSITE" id="PS01156">
    <property type="entry name" value="TONB_DEPENDENT_REC_2"/>
    <property type="match status" value="1"/>
</dbReference>
<evidence type="ECO:0000256" key="15">
    <source>
        <dbReference type="SAM" id="MobiDB-lite"/>
    </source>
</evidence>
<dbReference type="InterPro" id="IPR012910">
    <property type="entry name" value="Plug_dom"/>
</dbReference>
<organism evidence="19 20">
    <name type="scientific">Rhodanobacter glycinis</name>
    <dbReference type="NCBI Taxonomy" id="582702"/>
    <lineage>
        <taxon>Bacteria</taxon>
        <taxon>Pseudomonadati</taxon>
        <taxon>Pseudomonadota</taxon>
        <taxon>Gammaproteobacteria</taxon>
        <taxon>Lysobacterales</taxon>
        <taxon>Rhodanobacteraceae</taxon>
        <taxon>Rhodanobacter</taxon>
    </lineage>
</organism>
<comment type="subcellular location">
    <subcellularLocation>
        <location evidence="1 12">Cell outer membrane</location>
        <topology evidence="1 12">Multi-pass membrane protein</topology>
    </subcellularLocation>
</comment>
<evidence type="ECO:0000313" key="19">
    <source>
        <dbReference type="EMBL" id="QEE26147.1"/>
    </source>
</evidence>
<dbReference type="PANTHER" id="PTHR32552">
    <property type="entry name" value="FERRICHROME IRON RECEPTOR-RELATED"/>
    <property type="match status" value="1"/>
</dbReference>
<evidence type="ECO:0000313" key="20">
    <source>
        <dbReference type="Proteomes" id="UP000321807"/>
    </source>
</evidence>
<dbReference type="Gene3D" id="2.40.170.20">
    <property type="entry name" value="TonB-dependent receptor, beta-barrel domain"/>
    <property type="match status" value="1"/>
</dbReference>
<feature type="region of interest" description="Disordered" evidence="15">
    <location>
        <begin position="34"/>
        <end position="59"/>
    </location>
</feature>
<keyword evidence="4" id="KW-0410">Iron transport</keyword>
<keyword evidence="6 16" id="KW-0732">Signal</keyword>
<feature type="signal peptide" evidence="16">
    <location>
        <begin position="1"/>
        <end position="29"/>
    </location>
</feature>
<dbReference type="CDD" id="cd01347">
    <property type="entry name" value="ligand_gated_channel"/>
    <property type="match status" value="1"/>
</dbReference>
<feature type="domain" description="TonB-dependent receptor plug" evidence="18">
    <location>
        <begin position="83"/>
        <end position="195"/>
    </location>
</feature>
<dbReference type="GO" id="GO:0009279">
    <property type="term" value="C:cell outer membrane"/>
    <property type="evidence" value="ECO:0007669"/>
    <property type="project" value="UniProtKB-SubCell"/>
</dbReference>
<dbReference type="InterPro" id="IPR010917">
    <property type="entry name" value="TonB_rcpt_CS"/>
</dbReference>
<evidence type="ECO:0000256" key="7">
    <source>
        <dbReference type="ARBA" id="ARBA00023004"/>
    </source>
</evidence>
<evidence type="ECO:0000256" key="6">
    <source>
        <dbReference type="ARBA" id="ARBA00022729"/>
    </source>
</evidence>
<evidence type="ECO:0000256" key="12">
    <source>
        <dbReference type="PROSITE-ProRule" id="PRU01360"/>
    </source>
</evidence>
<evidence type="ECO:0000256" key="5">
    <source>
        <dbReference type="ARBA" id="ARBA00022692"/>
    </source>
</evidence>
<comment type="similarity">
    <text evidence="12 14">Belongs to the TonB-dependent receptor family.</text>
</comment>
<dbReference type="InterPro" id="IPR036942">
    <property type="entry name" value="Beta-barrel_TonB_sf"/>
</dbReference>
<dbReference type="PROSITE" id="PS52016">
    <property type="entry name" value="TONB_DEPENDENT_REC_3"/>
    <property type="match status" value="1"/>
</dbReference>
<evidence type="ECO:0000256" key="11">
    <source>
        <dbReference type="ARBA" id="ARBA00023237"/>
    </source>
</evidence>
<keyword evidence="11 12" id="KW-0998">Cell outer membrane</keyword>
<dbReference type="AlphaFoldDB" id="A0A5B9E772"/>
<keyword evidence="9 14" id="KW-0798">TonB box</keyword>
<feature type="domain" description="TonB-dependent receptor-like beta-barrel" evidence="17">
    <location>
        <begin position="305"/>
        <end position="732"/>
    </location>
</feature>
<keyword evidence="3 12" id="KW-1134">Transmembrane beta strand</keyword>
<keyword evidence="10 12" id="KW-0472">Membrane</keyword>
<dbReference type="Pfam" id="PF07715">
    <property type="entry name" value="Plug"/>
    <property type="match status" value="1"/>
</dbReference>
<dbReference type="RefSeq" id="WP_147628401.1">
    <property type="nucleotide sequence ID" value="NZ_CP042807.1"/>
</dbReference>
<evidence type="ECO:0000256" key="13">
    <source>
        <dbReference type="PROSITE-ProRule" id="PRU10144"/>
    </source>
</evidence>
<evidence type="ECO:0000259" key="17">
    <source>
        <dbReference type="Pfam" id="PF00593"/>
    </source>
</evidence>
<dbReference type="Pfam" id="PF00593">
    <property type="entry name" value="TonB_dep_Rec_b-barrel"/>
    <property type="match status" value="1"/>
</dbReference>
<dbReference type="InterPro" id="IPR039426">
    <property type="entry name" value="TonB-dep_rcpt-like"/>
</dbReference>
<name>A0A5B9E772_9GAMM</name>
<evidence type="ECO:0000256" key="16">
    <source>
        <dbReference type="SAM" id="SignalP"/>
    </source>
</evidence>
<evidence type="ECO:0000256" key="4">
    <source>
        <dbReference type="ARBA" id="ARBA00022496"/>
    </source>
</evidence>
<sequence>MDMYLSPYARRYICLAVAVAMACPLGLMAKDSGQEQTVPPMAGKTDTQARGHIPATAKTQATQREVTRLSTIIVTADKRSEPLQYVPMAVSVLTQDQLSRQSATSFADYVAQVPGLNAISSGEGWTQLVLRGITSGSHQPNATVGTYIDDTPYGSSTIYAAGSMLTPDIDPSDVQRIEVLHGPQGTLYGSNTLGGLIKFVTTPPDTTRASAHADVDVNSVSGGGSGFGSHAMVNIPLVADTLGLRVNTYARTDPGYIDNVSTGQSEVNKAEVRGGRAQVLWTPNDKVSVRFSALAQNLSSNGVANGGIDLDPATLQPVYGWNKQARAAGTGLFKVKYRLYDLSVKADFGWAKLVSTSSYGTLRLNENVDNTALYGPLLNPMFGLSNGGYAEVQPIALNKVTQELRLQSPEDQTWEWRTGLFFTHERTVDQQDMATFDATTGTPIALPTIAHVSVGPALFTEWAGYGDLTWHPTSKLSVLVGARYSNDRTTYSQTSTGLLIGDTDFTSRSSDHPVTYLVNPSYKFTDNVMAYVRVASGFRPGGANVGVSPGLGAPLTFEPDKLVNYELGLKTMMLDGRMSLDVDAFYIDWSKVQLTSVVGGIGFLSNGGKAISQGFEASWWFHPLRGLTLWSNASYTDASLAKDNPTGSVYGLKGNPLPYVPKWSANLGADYNFPMGSWSGFVGGNFSYVGRRAGEFNQIPAPRVYLPAYNNIDLYAGVNLGDWSVKVYAKNLANRHGITSVWPETLNPVGSPFNATVQTPRMVGVTVSADF</sequence>
<evidence type="ECO:0000256" key="14">
    <source>
        <dbReference type="RuleBase" id="RU003357"/>
    </source>
</evidence>
<feature type="short sequence motif" description="TonB C-terminal box" evidence="13">
    <location>
        <begin position="754"/>
        <end position="771"/>
    </location>
</feature>
<keyword evidence="8" id="KW-0406">Ion transport</keyword>
<reference evidence="19 20" key="1">
    <citation type="submission" date="2019-08" db="EMBL/GenBank/DDBJ databases">
        <title>Complete genome sequence of Rhodanobacter glycinis strain T01E-68 isolated from tomato root.</title>
        <authorList>
            <person name="Weon H.-Y."/>
            <person name="Lee S.A."/>
        </authorList>
    </citation>
    <scope>NUCLEOTIDE SEQUENCE [LARGE SCALE GENOMIC DNA]</scope>
    <source>
        <strain evidence="19 20">T01E-68</strain>
    </source>
</reference>
<dbReference type="SUPFAM" id="SSF56935">
    <property type="entry name" value="Porins"/>
    <property type="match status" value="1"/>
</dbReference>
<protein>
    <submittedName>
        <fullName evidence="19">TonB-dependent receptor</fullName>
    </submittedName>
</protein>
<evidence type="ECO:0000256" key="8">
    <source>
        <dbReference type="ARBA" id="ARBA00023065"/>
    </source>
</evidence>
<gene>
    <name evidence="19" type="ORF">CS053_17755</name>
</gene>